<dbReference type="Proteomes" id="UP000253153">
    <property type="component" value="Unassembled WGS sequence"/>
</dbReference>
<protein>
    <submittedName>
        <fullName evidence="2">Uncharacterized protein</fullName>
    </submittedName>
</protein>
<feature type="compositionally biased region" description="Basic and acidic residues" evidence="1">
    <location>
        <begin position="202"/>
        <end position="212"/>
    </location>
</feature>
<feature type="compositionally biased region" description="Low complexity" evidence="1">
    <location>
        <begin position="185"/>
        <end position="201"/>
    </location>
</feature>
<sequence>MIVLDKEFTILGHTLMEFPAVESMTWSYQQRQYQRTIDAASHGDSPKEDYTALKESRHHQDFASQVCHTSSYLYVWLPTLNNGNVVIGEPDPIARNFSLLSPPLNDNFKAEQDSFIKTCTMVEMAHLVYFDSAPHESDDNYHETKLSGQFTTFATPFADLLLSICSSLTEHGADRRGKQYSKETSFCSDSPSSSGSATSNEQKCEPKQEEKQGPNQGPYGLLTRLDEDMDVDMAGEPDAQEQLLLTAAPHASHLPPAEPQYMYPDSSGTVLSADVTGEVSAHEYVYDFRQRKVRDVATPIGNKTNDAKLHDKFVQYMRESEPKDLEHALAPFIGTGHFAYHPVLLELHGMEADNHFGPMTRDEMADDLPVLRESVCNDYLLRFTSYTCKANQKTSTDSNRSY</sequence>
<dbReference type="AlphaFoldDB" id="A0A366RQS8"/>
<accession>A0A366RQS8</accession>
<dbReference type="EMBL" id="QKXC01000114">
    <property type="protein sequence ID" value="RBR19467.1"/>
    <property type="molecule type" value="Genomic_DNA"/>
</dbReference>
<feature type="region of interest" description="Disordered" evidence="1">
    <location>
        <begin position="173"/>
        <end position="222"/>
    </location>
</feature>
<reference evidence="2 3" key="1">
    <citation type="submission" date="2018-06" db="EMBL/GenBank/DDBJ databases">
        <title>Fusarium incarnatum-equiseti species complex species 28.</title>
        <authorList>
            <person name="Gardiner D.M."/>
        </authorList>
    </citation>
    <scope>NUCLEOTIDE SEQUENCE [LARGE SCALE GENOMIC DNA]</scope>
    <source>
        <strain evidence="2 3">FIESC_28</strain>
    </source>
</reference>
<organism evidence="2 3">
    <name type="scientific">Fusarium coffeatum</name>
    <dbReference type="NCBI Taxonomy" id="231269"/>
    <lineage>
        <taxon>Eukaryota</taxon>
        <taxon>Fungi</taxon>
        <taxon>Dikarya</taxon>
        <taxon>Ascomycota</taxon>
        <taxon>Pezizomycotina</taxon>
        <taxon>Sordariomycetes</taxon>
        <taxon>Hypocreomycetidae</taxon>
        <taxon>Hypocreales</taxon>
        <taxon>Nectriaceae</taxon>
        <taxon>Fusarium</taxon>
        <taxon>Fusarium incarnatum-equiseti species complex</taxon>
    </lineage>
</organism>
<evidence type="ECO:0000256" key="1">
    <source>
        <dbReference type="SAM" id="MobiDB-lite"/>
    </source>
</evidence>
<proteinExistence type="predicted"/>
<dbReference type="OrthoDB" id="10468840at2759"/>
<name>A0A366RQS8_9HYPO</name>
<evidence type="ECO:0000313" key="3">
    <source>
        <dbReference type="Proteomes" id="UP000253153"/>
    </source>
</evidence>
<dbReference type="RefSeq" id="XP_031016219.1">
    <property type="nucleotide sequence ID" value="XM_031159722.1"/>
</dbReference>
<dbReference type="GeneID" id="41995018"/>
<gene>
    <name evidence="2" type="ORF">FIESC28_05577</name>
</gene>
<evidence type="ECO:0000313" key="2">
    <source>
        <dbReference type="EMBL" id="RBR19467.1"/>
    </source>
</evidence>
<comment type="caution">
    <text evidence="2">The sequence shown here is derived from an EMBL/GenBank/DDBJ whole genome shotgun (WGS) entry which is preliminary data.</text>
</comment>
<keyword evidence="3" id="KW-1185">Reference proteome</keyword>